<name>A0A7W9W882_ARMRO</name>
<dbReference type="GO" id="GO:0006633">
    <property type="term" value="P:fatty acid biosynthetic process"/>
    <property type="evidence" value="ECO:0007669"/>
    <property type="project" value="UniProtKB-UniRule"/>
</dbReference>
<comment type="similarity">
    <text evidence="3 10">Belongs to the thioester dehydratase family. FabZ subfamily.</text>
</comment>
<sequence>MSNEISLPIEATTLLRILPHRYPFLLVDRVLELDPGKRILARKNVTINEPHFVGHFPEIPIMPGVLQIECMAQAGGVLLLLEPGNEGKLALLTGIEKARFRRKVVPGDVLEIEIVVTKTRGPMGWIHCEAKVDGKIASEAEISFALAEGRMSEL</sequence>
<dbReference type="AlphaFoldDB" id="A0A7W9W882"/>
<evidence type="ECO:0000256" key="1">
    <source>
        <dbReference type="ARBA" id="ARBA00001055"/>
    </source>
</evidence>
<comment type="catalytic activity">
    <reaction evidence="1 10">
        <text>a (3R)-hydroxyacyl-[ACP] = a (2E)-enoyl-[ACP] + H2O</text>
        <dbReference type="Rhea" id="RHEA:13097"/>
        <dbReference type="Rhea" id="RHEA-COMP:9925"/>
        <dbReference type="Rhea" id="RHEA-COMP:9945"/>
        <dbReference type="ChEBI" id="CHEBI:15377"/>
        <dbReference type="ChEBI" id="CHEBI:78784"/>
        <dbReference type="ChEBI" id="CHEBI:78827"/>
        <dbReference type="EC" id="4.2.1.59"/>
    </reaction>
</comment>
<dbReference type="GO" id="GO:0019171">
    <property type="term" value="F:(3R)-hydroxyacyl-[acyl-carrier-protein] dehydratase activity"/>
    <property type="evidence" value="ECO:0007669"/>
    <property type="project" value="UniProtKB-EC"/>
</dbReference>
<dbReference type="InterPro" id="IPR010084">
    <property type="entry name" value="FabZ"/>
</dbReference>
<proteinExistence type="inferred from homology"/>
<dbReference type="GO" id="GO:0005737">
    <property type="term" value="C:cytoplasm"/>
    <property type="evidence" value="ECO:0007669"/>
    <property type="project" value="UniProtKB-SubCell"/>
</dbReference>
<dbReference type="NCBIfam" id="TIGR01750">
    <property type="entry name" value="fabZ"/>
    <property type="match status" value="1"/>
</dbReference>
<keyword evidence="4 10" id="KW-0963">Cytoplasm</keyword>
<feature type="active site" evidence="10">
    <location>
        <position position="55"/>
    </location>
</feature>
<dbReference type="Gene3D" id="3.10.129.10">
    <property type="entry name" value="Hotdog Thioesterase"/>
    <property type="match status" value="1"/>
</dbReference>
<evidence type="ECO:0000256" key="9">
    <source>
        <dbReference type="ARBA" id="ARBA00025049"/>
    </source>
</evidence>
<evidence type="ECO:0000313" key="12">
    <source>
        <dbReference type="Proteomes" id="UP000520814"/>
    </source>
</evidence>
<organism evidence="11 12">
    <name type="scientific">Armatimonas rosea</name>
    <dbReference type="NCBI Taxonomy" id="685828"/>
    <lineage>
        <taxon>Bacteria</taxon>
        <taxon>Bacillati</taxon>
        <taxon>Armatimonadota</taxon>
        <taxon>Armatimonadia</taxon>
        <taxon>Armatimonadales</taxon>
        <taxon>Armatimonadaceae</taxon>
        <taxon>Armatimonas</taxon>
    </lineage>
</organism>
<dbReference type="EC" id="4.2.1.59" evidence="10"/>
<dbReference type="EMBL" id="JACHGW010000003">
    <property type="protein sequence ID" value="MBB6051870.1"/>
    <property type="molecule type" value="Genomic_DNA"/>
</dbReference>
<keyword evidence="5 10" id="KW-0444">Lipid biosynthesis</keyword>
<dbReference type="PANTHER" id="PTHR30272">
    <property type="entry name" value="3-HYDROXYACYL-[ACYL-CARRIER-PROTEIN] DEHYDRATASE"/>
    <property type="match status" value="1"/>
</dbReference>
<evidence type="ECO:0000313" key="11">
    <source>
        <dbReference type="EMBL" id="MBB6051870.1"/>
    </source>
</evidence>
<dbReference type="NCBIfam" id="NF000582">
    <property type="entry name" value="PRK00006.1"/>
    <property type="match status" value="1"/>
</dbReference>
<evidence type="ECO:0000256" key="6">
    <source>
        <dbReference type="ARBA" id="ARBA00022556"/>
    </source>
</evidence>
<dbReference type="CDD" id="cd01288">
    <property type="entry name" value="FabZ"/>
    <property type="match status" value="1"/>
</dbReference>
<evidence type="ECO:0000256" key="4">
    <source>
        <dbReference type="ARBA" id="ARBA00022490"/>
    </source>
</evidence>
<dbReference type="PANTHER" id="PTHR30272:SF1">
    <property type="entry name" value="3-HYDROXYACYL-[ACYL-CARRIER-PROTEIN] DEHYDRATASE"/>
    <property type="match status" value="1"/>
</dbReference>
<dbReference type="HAMAP" id="MF_00406">
    <property type="entry name" value="FabZ"/>
    <property type="match status" value="1"/>
</dbReference>
<dbReference type="Proteomes" id="UP000520814">
    <property type="component" value="Unassembled WGS sequence"/>
</dbReference>
<keyword evidence="8 10" id="KW-0456">Lyase</keyword>
<dbReference type="InterPro" id="IPR029069">
    <property type="entry name" value="HotDog_dom_sf"/>
</dbReference>
<accession>A0A7W9W882</accession>
<reference evidence="11 12" key="1">
    <citation type="submission" date="2020-08" db="EMBL/GenBank/DDBJ databases">
        <title>Genomic Encyclopedia of Type Strains, Phase IV (KMG-IV): sequencing the most valuable type-strain genomes for metagenomic binning, comparative biology and taxonomic classification.</title>
        <authorList>
            <person name="Goeker M."/>
        </authorList>
    </citation>
    <scope>NUCLEOTIDE SEQUENCE [LARGE SCALE GENOMIC DNA]</scope>
    <source>
        <strain evidence="11 12">DSM 23562</strain>
    </source>
</reference>
<dbReference type="GO" id="GO:0016020">
    <property type="term" value="C:membrane"/>
    <property type="evidence" value="ECO:0007669"/>
    <property type="project" value="GOC"/>
</dbReference>
<dbReference type="SUPFAM" id="SSF54637">
    <property type="entry name" value="Thioesterase/thiol ester dehydrase-isomerase"/>
    <property type="match status" value="1"/>
</dbReference>
<evidence type="ECO:0000256" key="3">
    <source>
        <dbReference type="ARBA" id="ARBA00009174"/>
    </source>
</evidence>
<keyword evidence="6 10" id="KW-0441">Lipid A biosynthesis</keyword>
<gene>
    <name evidence="10" type="primary">fabZ</name>
    <name evidence="11" type="ORF">HNQ39_003680</name>
</gene>
<dbReference type="GO" id="GO:0009245">
    <property type="term" value="P:lipid A biosynthetic process"/>
    <property type="evidence" value="ECO:0007669"/>
    <property type="project" value="UniProtKB-UniRule"/>
</dbReference>
<keyword evidence="12" id="KW-1185">Reference proteome</keyword>
<dbReference type="RefSeq" id="WP_246385669.1">
    <property type="nucleotide sequence ID" value="NZ_JACHGW010000003.1"/>
</dbReference>
<comment type="subcellular location">
    <subcellularLocation>
        <location evidence="2 10">Cytoplasm</location>
    </subcellularLocation>
</comment>
<comment type="function">
    <text evidence="9 10">Involved in unsaturated fatty acids biosynthesis. Catalyzes the dehydration of short chain beta-hydroxyacyl-ACPs and long chain saturated and unsaturated beta-hydroxyacyl-ACPs.</text>
</comment>
<evidence type="ECO:0000256" key="10">
    <source>
        <dbReference type="HAMAP-Rule" id="MF_00406"/>
    </source>
</evidence>
<evidence type="ECO:0000256" key="2">
    <source>
        <dbReference type="ARBA" id="ARBA00004496"/>
    </source>
</evidence>
<protein>
    <recommendedName>
        <fullName evidence="10">3-hydroxyacyl-[acyl-carrier-protein] dehydratase FabZ</fullName>
        <ecNumber evidence="10">4.2.1.59</ecNumber>
    </recommendedName>
    <alternativeName>
        <fullName evidence="10">(3R)-hydroxymyristoyl-[acyl-carrier-protein] dehydratase</fullName>
        <shortName evidence="10">(3R)-hydroxymyristoyl-ACP dehydrase</shortName>
    </alternativeName>
    <alternativeName>
        <fullName evidence="10">Beta-hydroxyacyl-ACP dehydratase</fullName>
    </alternativeName>
</protein>
<dbReference type="InterPro" id="IPR013114">
    <property type="entry name" value="FabA_FabZ"/>
</dbReference>
<evidence type="ECO:0000256" key="8">
    <source>
        <dbReference type="ARBA" id="ARBA00023239"/>
    </source>
</evidence>
<keyword evidence="7 10" id="KW-0443">Lipid metabolism</keyword>
<comment type="caution">
    <text evidence="11">The sequence shown here is derived from an EMBL/GenBank/DDBJ whole genome shotgun (WGS) entry which is preliminary data.</text>
</comment>
<dbReference type="FunFam" id="3.10.129.10:FF:000001">
    <property type="entry name" value="3-hydroxyacyl-[acyl-carrier-protein] dehydratase FabZ"/>
    <property type="match status" value="1"/>
</dbReference>
<dbReference type="Pfam" id="PF07977">
    <property type="entry name" value="FabA"/>
    <property type="match status" value="1"/>
</dbReference>
<evidence type="ECO:0000256" key="5">
    <source>
        <dbReference type="ARBA" id="ARBA00022516"/>
    </source>
</evidence>
<evidence type="ECO:0000256" key="7">
    <source>
        <dbReference type="ARBA" id="ARBA00023098"/>
    </source>
</evidence>